<sequence>MKMVQKSFVLLISTLLISLSFLSNISIGFASENLETTGSVEESSYYFIHYNGEEQEVVIDEEVSLKLSGWIDEDKSAVSSSVTDSNNQTIETSLQVSEGLNELYITESKSVYYRVTNSDTFSAEKVTPLELNEQLTVVEENDNGTSIEEKSTIDEYGTLIKSKELIYFFIDGIDQKTVITKEEYDSLNTVVEPTTEETTADVEAPATEETESQVEADSTPVQTQSVSATSVPSVVYSTHVQDYGWLPVVSDGKMSGTSGESKRMEAIKISLANSPYTGSVTYSTHVQTHGWLNPVSDGAMSGTSKESKRMEAIKINLTGDISQHYDIYYRVHAQDYGWLGWAKNGQNAGTQGLSKRLEALEIVLVPKGAAAPGSTSKPFVLDPSVSYTTHVQDYGWLSTVSDGKSSGTIGKSKRMEAVKISLKNTPYKGDITYRTHVESYGWMSNVYNGALSGTSGESKRMEAIQINLTGEMAVHYDIYYRAHAQTYGWLDWAKNGQSSGTQGLSKRLEAIEVVIVEKGGAAPGKTNNPLIMDPSVMYTTHVQGNGWLSQVSNGAMSGTLGESKRLEAIKITLKDLPYSGAVSYKTHVETYGWLNPVSNGALSGTYGEGKRLEAIQMNLTGEMAQHYDIYYRVHAQSYGWLDWAKNGQSAGTEAVSKRLEAIEIRLVAKGGNAPGPTAKPFIKPSLISATSTYNITLSEALAMQMKVSPQTDKYRNDPAYVSSQYLQMFNGGAITGSTVNLRTSPTTKATIAATVGKDTLFILLDKNVTGESVSGSTLWYKIKYDNKEMYVHSSLASSSLRVGQVTASTSLSIRAEQNATSHIYGYAKSGSLLHVLAEDSSGWYSIKLGAWRNAKASDVQAYLDPTTFINDEKQRLQFMNLTKSSDVPVGTLDQYLTGKGILAGQGQAFIDAGRIYGINEVYLMAHTLLETGHGKSTLANGVVYNGVKVYNMYGIGAYDSCPLDCGVKRAYEEGWDSPYKAIVGGAAFISDEYLRGNNWYKSVQNTLYEMRWNPEVMSTNKVAGHQYATDIGWAAKQINTMYEVYKMEPYTIYLEFPIYK</sequence>
<dbReference type="Pfam" id="PF01832">
    <property type="entry name" value="Glucosaminidase"/>
    <property type="match status" value="1"/>
</dbReference>
<feature type="compositionally biased region" description="Polar residues" evidence="1">
    <location>
        <begin position="215"/>
        <end position="225"/>
    </location>
</feature>
<dbReference type="Pfam" id="PF08239">
    <property type="entry name" value="SH3_3"/>
    <property type="match status" value="1"/>
</dbReference>
<dbReference type="EMBL" id="FNJU01000001">
    <property type="protein sequence ID" value="SDP03439.1"/>
    <property type="molecule type" value="Genomic_DNA"/>
</dbReference>
<dbReference type="Proteomes" id="UP000199159">
    <property type="component" value="Unassembled WGS sequence"/>
</dbReference>
<gene>
    <name evidence="3" type="ORF">SAMN05216565_101284</name>
</gene>
<dbReference type="InterPro" id="IPR002901">
    <property type="entry name" value="MGlyc_endo_b_GlcNAc-like_dom"/>
</dbReference>
<dbReference type="Pfam" id="PF07538">
    <property type="entry name" value="ChW"/>
    <property type="match status" value="9"/>
</dbReference>
<dbReference type="InterPro" id="IPR003646">
    <property type="entry name" value="SH3-like_bac-type"/>
</dbReference>
<dbReference type="GO" id="GO:0004040">
    <property type="term" value="F:amidase activity"/>
    <property type="evidence" value="ECO:0007669"/>
    <property type="project" value="InterPro"/>
</dbReference>
<dbReference type="OrthoDB" id="9816557at2"/>
<dbReference type="SMART" id="SM00728">
    <property type="entry name" value="ChW"/>
    <property type="match status" value="9"/>
</dbReference>
<organism evidence="3 4">
    <name type="scientific">Litchfieldia salsa</name>
    <dbReference type="NCBI Taxonomy" id="930152"/>
    <lineage>
        <taxon>Bacteria</taxon>
        <taxon>Bacillati</taxon>
        <taxon>Bacillota</taxon>
        <taxon>Bacilli</taxon>
        <taxon>Bacillales</taxon>
        <taxon>Bacillaceae</taxon>
        <taxon>Litchfieldia</taxon>
    </lineage>
</organism>
<evidence type="ECO:0000313" key="4">
    <source>
        <dbReference type="Proteomes" id="UP000199159"/>
    </source>
</evidence>
<name>A0A1H0PFI4_9BACI</name>
<dbReference type="SMART" id="SM00047">
    <property type="entry name" value="LYZ2"/>
    <property type="match status" value="1"/>
</dbReference>
<reference evidence="4" key="1">
    <citation type="submission" date="2016-10" db="EMBL/GenBank/DDBJ databases">
        <authorList>
            <person name="Varghese N."/>
            <person name="Submissions S."/>
        </authorList>
    </citation>
    <scope>NUCLEOTIDE SEQUENCE [LARGE SCALE GENOMIC DNA]</scope>
    <source>
        <strain evidence="4">IBRC-M10078</strain>
    </source>
</reference>
<protein>
    <submittedName>
        <fullName evidence="3">Beta-N-acetylglucosaminidase</fullName>
    </submittedName>
</protein>
<dbReference type="STRING" id="930152.SAMN05216565_101284"/>
<keyword evidence="4" id="KW-1185">Reference proteome</keyword>
<feature type="domain" description="Mannosyl-glycoprotein endo-beta-N-acetylglucosamidase-like" evidence="2">
    <location>
        <begin position="894"/>
        <end position="1051"/>
    </location>
</feature>
<dbReference type="Gene3D" id="2.30.30.40">
    <property type="entry name" value="SH3 Domains"/>
    <property type="match status" value="1"/>
</dbReference>
<feature type="region of interest" description="Disordered" evidence="1">
    <location>
        <begin position="193"/>
        <end position="225"/>
    </location>
</feature>
<dbReference type="AlphaFoldDB" id="A0A1H0PFI4"/>
<evidence type="ECO:0000256" key="1">
    <source>
        <dbReference type="SAM" id="MobiDB-lite"/>
    </source>
</evidence>
<dbReference type="InterPro" id="IPR006637">
    <property type="entry name" value="ChW"/>
</dbReference>
<feature type="compositionally biased region" description="Acidic residues" evidence="1">
    <location>
        <begin position="194"/>
        <end position="214"/>
    </location>
</feature>
<evidence type="ECO:0000259" key="2">
    <source>
        <dbReference type="SMART" id="SM00047"/>
    </source>
</evidence>
<proteinExistence type="predicted"/>
<evidence type="ECO:0000313" key="3">
    <source>
        <dbReference type="EMBL" id="SDP03439.1"/>
    </source>
</evidence>
<dbReference type="Gene3D" id="1.10.530.10">
    <property type="match status" value="1"/>
</dbReference>
<accession>A0A1H0PFI4</accession>